<name>A0A0N4V4K8_ENTVE</name>
<gene>
    <name evidence="1" type="ORF">EVEC_LOCUS4751</name>
</gene>
<dbReference type="WBParaSite" id="EVEC_0000506701-mRNA-1">
    <property type="protein sequence ID" value="EVEC_0000506701-mRNA-1"/>
    <property type="gene ID" value="EVEC_0000506701"/>
</dbReference>
<evidence type="ECO:0000313" key="3">
    <source>
        <dbReference type="WBParaSite" id="EVEC_0000506701-mRNA-1"/>
    </source>
</evidence>
<proteinExistence type="predicted"/>
<dbReference type="AlphaFoldDB" id="A0A0N4V4K8"/>
<sequence length="141" mass="16022">MNYFAKRPGVGFLDDPKASRSRERRLLESATTLSCYRQDFEEITEKFSPILLCATNSGKDTSATSKVSKFRYVLTFFGLGYKVHPLNEQPRVPRFPAFDVENLEERKALGQDFYTGVIKLSMPTHIRASFCGIRSNGNDAR</sequence>
<evidence type="ECO:0000313" key="2">
    <source>
        <dbReference type="Proteomes" id="UP000274131"/>
    </source>
</evidence>
<accession>A0A0N4V4K8</accession>
<keyword evidence="2" id="KW-1185">Reference proteome</keyword>
<dbReference type="EMBL" id="UXUI01007950">
    <property type="protein sequence ID" value="VDD90000.1"/>
    <property type="molecule type" value="Genomic_DNA"/>
</dbReference>
<organism evidence="3">
    <name type="scientific">Enterobius vermicularis</name>
    <name type="common">Human pinworm</name>
    <dbReference type="NCBI Taxonomy" id="51028"/>
    <lineage>
        <taxon>Eukaryota</taxon>
        <taxon>Metazoa</taxon>
        <taxon>Ecdysozoa</taxon>
        <taxon>Nematoda</taxon>
        <taxon>Chromadorea</taxon>
        <taxon>Rhabditida</taxon>
        <taxon>Spirurina</taxon>
        <taxon>Oxyuridomorpha</taxon>
        <taxon>Oxyuroidea</taxon>
        <taxon>Oxyuridae</taxon>
        <taxon>Enterobius</taxon>
    </lineage>
</organism>
<dbReference type="Proteomes" id="UP000274131">
    <property type="component" value="Unassembled WGS sequence"/>
</dbReference>
<reference evidence="3" key="1">
    <citation type="submission" date="2017-02" db="UniProtKB">
        <authorList>
            <consortium name="WormBaseParasite"/>
        </authorList>
    </citation>
    <scope>IDENTIFICATION</scope>
</reference>
<evidence type="ECO:0000313" key="1">
    <source>
        <dbReference type="EMBL" id="VDD90000.1"/>
    </source>
</evidence>
<reference evidence="1 2" key="2">
    <citation type="submission" date="2018-10" db="EMBL/GenBank/DDBJ databases">
        <authorList>
            <consortium name="Pathogen Informatics"/>
        </authorList>
    </citation>
    <scope>NUCLEOTIDE SEQUENCE [LARGE SCALE GENOMIC DNA]</scope>
</reference>
<protein>
    <submittedName>
        <fullName evidence="3">ATPase_AAA_core domain-containing protein</fullName>
    </submittedName>
</protein>